<dbReference type="RefSeq" id="XP_013272343.1">
    <property type="nucleotide sequence ID" value="XM_013416889.1"/>
</dbReference>
<feature type="compositionally biased region" description="Basic and acidic residues" evidence="1">
    <location>
        <begin position="147"/>
        <end position="157"/>
    </location>
</feature>
<dbReference type="Proteomes" id="UP000053617">
    <property type="component" value="Unassembled WGS sequence"/>
</dbReference>
<gene>
    <name evidence="2" type="ORF">Z518_06079</name>
</gene>
<feature type="compositionally biased region" description="Acidic residues" evidence="1">
    <location>
        <begin position="280"/>
        <end position="289"/>
    </location>
</feature>
<dbReference type="HOGENOM" id="CLU_013199_0_0_1"/>
<organism evidence="2 3">
    <name type="scientific">Rhinocladiella mackenziei CBS 650.93</name>
    <dbReference type="NCBI Taxonomy" id="1442369"/>
    <lineage>
        <taxon>Eukaryota</taxon>
        <taxon>Fungi</taxon>
        <taxon>Dikarya</taxon>
        <taxon>Ascomycota</taxon>
        <taxon>Pezizomycotina</taxon>
        <taxon>Eurotiomycetes</taxon>
        <taxon>Chaetothyriomycetidae</taxon>
        <taxon>Chaetothyriales</taxon>
        <taxon>Herpotrichiellaceae</taxon>
        <taxon>Rhinocladiella</taxon>
    </lineage>
</organism>
<proteinExistence type="predicted"/>
<dbReference type="EMBL" id="KN847478">
    <property type="protein sequence ID" value="KIX05207.1"/>
    <property type="molecule type" value="Genomic_DNA"/>
</dbReference>
<protein>
    <submittedName>
        <fullName evidence="2">Uncharacterized protein</fullName>
    </submittedName>
</protein>
<dbReference type="AlphaFoldDB" id="A0A0D2FSW0"/>
<name>A0A0D2FSW0_9EURO</name>
<sequence>MSAPAGPLLNGILPSPVPSVNEAAEYEKILRIRDEVFSGSHPRLTVPAHAIRVPSSQTPSAVSPSHLNVPPPFPSSASPNRLAATQSQREEDSTRVPTKANGMSTASSHPASNVSEFDPVLLTKSDDLVRAETQLKRQRLEKALKEQFEQKRLDARRKPAPSEAKPDFDLPAILARVLDAAKSPFSKHDGDASDSFDENSFYSSRAPDSTPERGPPSHSAEDADELPADEPSGPRVVSAVMGSPLRRDPEDESSTNLARLPVSAAGPIAPSHPADAPPMDLDDEEEEGEYSPPEATAQYPPVHSQAMQDSRDPRSRPLRRYSELEDHGKRLVSPSEANMRIVRNQITSPIAPQPSRVSPLAVAKDAPFLQNARPRRSQRIGRPGSPPSPGDSQAGQPRKKRKVEKKKSRRNGGFSPDAFIKEENVSPPPFHDVQPLGSGRLRPMGADRPIVIDDEPVEEVRYMPAPERYVESPSRPLPRPVEQLMPLSEPRAMSRASLRPVRDDDLRRVASMHSLRAAGGPREYADPYYESPTRARATSYARMGSPAITDGSRPSRDVAMEYERPMQEVRVVRTPAPVYRELYDDGEPPYRYAAESMPPPAPLERIVMDRYGRRFREILQPERTSVVPRAMSVRRGDTDPYENYRPARAGSVFVDAVPERAYASDMPPPQLSYHRFAEAPRNSAAPGPATREYLEPGSLPRSSSVQIMERPQRPTMYADERPEFREPVVRMGSVRPTAIRYDEPPPVEMIPRGQSVRPALHEGSVFLDDRMPAVREYVPDEQPRYREVEPDQRYFDSHGREIIPVGGSMEARPREMERY</sequence>
<feature type="region of interest" description="Disordered" evidence="1">
    <location>
        <begin position="48"/>
        <end position="120"/>
    </location>
</feature>
<reference evidence="2 3" key="1">
    <citation type="submission" date="2015-01" db="EMBL/GenBank/DDBJ databases">
        <title>The Genome Sequence of Rhinocladiella mackenzie CBS 650.93.</title>
        <authorList>
            <consortium name="The Broad Institute Genomics Platform"/>
            <person name="Cuomo C."/>
            <person name="de Hoog S."/>
            <person name="Gorbushina A."/>
            <person name="Stielow B."/>
            <person name="Teixiera M."/>
            <person name="Abouelleil A."/>
            <person name="Chapman S.B."/>
            <person name="Priest M."/>
            <person name="Young S.K."/>
            <person name="Wortman J."/>
            <person name="Nusbaum C."/>
            <person name="Birren B."/>
        </authorList>
    </citation>
    <scope>NUCLEOTIDE SEQUENCE [LARGE SCALE GENOMIC DNA]</scope>
    <source>
        <strain evidence="2 3">CBS 650.93</strain>
    </source>
</reference>
<keyword evidence="3" id="KW-1185">Reference proteome</keyword>
<evidence type="ECO:0000313" key="2">
    <source>
        <dbReference type="EMBL" id="KIX05207.1"/>
    </source>
</evidence>
<feature type="region of interest" description="Disordered" evidence="1">
    <location>
        <begin position="184"/>
        <end position="505"/>
    </location>
</feature>
<accession>A0A0D2FSW0</accession>
<dbReference type="STRING" id="1442369.A0A0D2FSW0"/>
<evidence type="ECO:0000313" key="3">
    <source>
        <dbReference type="Proteomes" id="UP000053617"/>
    </source>
</evidence>
<dbReference type="GeneID" id="25294150"/>
<feature type="compositionally biased region" description="Polar residues" evidence="1">
    <location>
        <begin position="75"/>
        <end position="87"/>
    </location>
</feature>
<feature type="region of interest" description="Disordered" evidence="1">
    <location>
        <begin position="795"/>
        <end position="819"/>
    </location>
</feature>
<feature type="compositionally biased region" description="Polar residues" evidence="1">
    <location>
        <begin position="101"/>
        <end position="115"/>
    </location>
</feature>
<feature type="region of interest" description="Disordered" evidence="1">
    <location>
        <begin position="147"/>
        <end position="170"/>
    </location>
</feature>
<feature type="region of interest" description="Disordered" evidence="1">
    <location>
        <begin position="536"/>
        <end position="556"/>
    </location>
</feature>
<feature type="compositionally biased region" description="Basic residues" evidence="1">
    <location>
        <begin position="397"/>
        <end position="410"/>
    </location>
</feature>
<feature type="compositionally biased region" description="Basic and acidic residues" evidence="1">
    <location>
        <begin position="309"/>
        <end position="329"/>
    </location>
</feature>
<dbReference type="OrthoDB" id="5333304at2759"/>
<feature type="compositionally biased region" description="Polar residues" evidence="1">
    <location>
        <begin position="54"/>
        <end position="66"/>
    </location>
</feature>
<evidence type="ECO:0000256" key="1">
    <source>
        <dbReference type="SAM" id="MobiDB-lite"/>
    </source>
</evidence>
<feature type="compositionally biased region" description="Polar residues" evidence="1">
    <location>
        <begin position="198"/>
        <end position="207"/>
    </location>
</feature>